<accession>A0A075P058</accession>
<evidence type="ECO:0000313" key="2">
    <source>
        <dbReference type="EMBL" id="AIF99183.1"/>
    </source>
</evidence>
<feature type="domain" description="NAD(P)-binding" evidence="1">
    <location>
        <begin position="8"/>
        <end position="188"/>
    </location>
</feature>
<dbReference type="RefSeq" id="WP_044057299.1">
    <property type="nucleotide sequence ID" value="NZ_CBCSKJ010000001.1"/>
</dbReference>
<dbReference type="CDD" id="cd05243">
    <property type="entry name" value="SDR_a5"/>
    <property type="match status" value="1"/>
</dbReference>
<evidence type="ECO:0000259" key="1">
    <source>
        <dbReference type="Pfam" id="PF13460"/>
    </source>
</evidence>
<dbReference type="SUPFAM" id="SSF51735">
    <property type="entry name" value="NAD(P)-binding Rossmann-fold domains"/>
    <property type="match status" value="1"/>
</dbReference>
<sequence length="211" mass="22593">MATILVIGASGQIGKQATGKLLEAGHKVIAPVRSPEKLEDIQSDNLTVKKQNLEEDFSEHFNGVDSVVFTAGSSGNTGADKTLLIDLWAARNAVNYAKDANINQFIMVSSIGAGDPDGVDSAIKPYLVAKHMADEHLKNSNIPHVILRPGTLLNEPGTHLVTTDMPDNKDDAVIPREDVATAIVECVSRSTNDNSVTYLFKGETPISQLFA</sequence>
<dbReference type="AlphaFoldDB" id="A0A075P058"/>
<dbReference type="InterPro" id="IPR016040">
    <property type="entry name" value="NAD(P)-bd_dom"/>
</dbReference>
<dbReference type="eggNOG" id="COG0702">
    <property type="taxonomic scope" value="Bacteria"/>
</dbReference>
<dbReference type="EMBL" id="CP008849">
    <property type="protein sequence ID" value="AIF99183.1"/>
    <property type="molecule type" value="Genomic_DNA"/>
</dbReference>
<dbReference type="Proteomes" id="UP000056090">
    <property type="component" value="Chromosome"/>
</dbReference>
<dbReference type="InterPro" id="IPR036291">
    <property type="entry name" value="NAD(P)-bd_dom_sf"/>
</dbReference>
<name>A0A075P058_9ALTE</name>
<dbReference type="GeneID" id="78255447"/>
<dbReference type="Pfam" id="PF13460">
    <property type="entry name" value="NAD_binding_10"/>
    <property type="match status" value="1"/>
</dbReference>
<reference evidence="2 3" key="1">
    <citation type="submission" date="2014-06" db="EMBL/GenBank/DDBJ databases">
        <title>Genomes of Alteromonas australica, a world apart.</title>
        <authorList>
            <person name="Gonzaga A."/>
            <person name="Lopez-Perez M."/>
            <person name="Rodriguez-Valera F."/>
        </authorList>
    </citation>
    <scope>NUCLEOTIDE SEQUENCE [LARGE SCALE GENOMIC DNA]</scope>
    <source>
        <strain evidence="2 3">H 17</strain>
    </source>
</reference>
<protein>
    <submittedName>
        <fullName evidence="2">Oxidoreductase</fullName>
    </submittedName>
</protein>
<proteinExistence type="predicted"/>
<gene>
    <name evidence="2" type="ORF">EP13_11075</name>
</gene>
<keyword evidence="3" id="KW-1185">Reference proteome</keyword>
<evidence type="ECO:0000313" key="3">
    <source>
        <dbReference type="Proteomes" id="UP000056090"/>
    </source>
</evidence>
<organism evidence="2 3">
    <name type="scientific">Alteromonas australica</name>
    <dbReference type="NCBI Taxonomy" id="589873"/>
    <lineage>
        <taxon>Bacteria</taxon>
        <taxon>Pseudomonadati</taxon>
        <taxon>Pseudomonadota</taxon>
        <taxon>Gammaproteobacteria</taxon>
        <taxon>Alteromonadales</taxon>
        <taxon>Alteromonadaceae</taxon>
        <taxon>Alteromonas/Salinimonas group</taxon>
        <taxon>Alteromonas</taxon>
    </lineage>
</organism>
<dbReference type="PANTHER" id="PTHR15020">
    <property type="entry name" value="FLAVIN REDUCTASE-RELATED"/>
    <property type="match status" value="1"/>
</dbReference>
<dbReference type="KEGG" id="aal:EP13_11075"/>
<dbReference type="Gene3D" id="3.40.50.720">
    <property type="entry name" value="NAD(P)-binding Rossmann-like Domain"/>
    <property type="match status" value="1"/>
</dbReference>
<dbReference type="PANTHER" id="PTHR15020:SF50">
    <property type="entry name" value="UPF0659 PROTEIN YMR090W"/>
    <property type="match status" value="1"/>
</dbReference>